<dbReference type="EC" id="4.2.1.59" evidence="2"/>
<accession>A0A5C5Z6Y5</accession>
<dbReference type="GO" id="GO:0019171">
    <property type="term" value="F:(3R)-hydroxyacyl-[acyl-carrier-protein] dehydratase activity"/>
    <property type="evidence" value="ECO:0007669"/>
    <property type="project" value="UniProtKB-EC"/>
</dbReference>
<dbReference type="InterPro" id="IPR029069">
    <property type="entry name" value="HotDog_dom_sf"/>
</dbReference>
<dbReference type="Gene3D" id="3.10.129.10">
    <property type="entry name" value="Hotdog Thioesterase"/>
    <property type="match status" value="1"/>
</dbReference>
<dbReference type="Pfam" id="PF07977">
    <property type="entry name" value="FabA"/>
    <property type="match status" value="1"/>
</dbReference>
<comment type="caution">
    <text evidence="2">The sequence shown here is derived from an EMBL/GenBank/DDBJ whole genome shotgun (WGS) entry which is preliminary data.</text>
</comment>
<dbReference type="OrthoDB" id="8899588at2"/>
<reference evidence="2 3" key="1">
    <citation type="submission" date="2019-02" db="EMBL/GenBank/DDBJ databases">
        <title>Deep-cultivation of Planctomycetes and their phenomic and genomic characterization uncovers novel biology.</title>
        <authorList>
            <person name="Wiegand S."/>
            <person name="Jogler M."/>
            <person name="Boedeker C."/>
            <person name="Pinto D."/>
            <person name="Vollmers J."/>
            <person name="Rivas-Marin E."/>
            <person name="Kohn T."/>
            <person name="Peeters S.H."/>
            <person name="Heuer A."/>
            <person name="Rast P."/>
            <person name="Oberbeckmann S."/>
            <person name="Bunk B."/>
            <person name="Jeske O."/>
            <person name="Meyerdierks A."/>
            <person name="Storesund J.E."/>
            <person name="Kallscheuer N."/>
            <person name="Luecker S."/>
            <person name="Lage O.M."/>
            <person name="Pohl T."/>
            <person name="Merkel B.J."/>
            <person name="Hornburger P."/>
            <person name="Mueller R.-W."/>
            <person name="Bruemmer F."/>
            <person name="Labrenz M."/>
            <person name="Spormann A.M."/>
            <person name="Op Den Camp H."/>
            <person name="Overmann J."/>
            <person name="Amann R."/>
            <person name="Jetten M.S.M."/>
            <person name="Mascher T."/>
            <person name="Medema M.H."/>
            <person name="Devos D.P."/>
            <person name="Kaster A.-K."/>
            <person name="Ovreas L."/>
            <person name="Rohde M."/>
            <person name="Galperin M.Y."/>
            <person name="Jogler C."/>
        </authorList>
    </citation>
    <scope>NUCLEOTIDE SEQUENCE [LARGE SCALE GENOMIC DNA]</scope>
    <source>
        <strain evidence="2 3">CA13</strain>
    </source>
</reference>
<name>A0A5C5Z6Y5_9BACT</name>
<dbReference type="PANTHER" id="PTHR30272:SF1">
    <property type="entry name" value="3-HYDROXYACYL-[ACYL-CARRIER-PROTEIN] DEHYDRATASE"/>
    <property type="match status" value="1"/>
</dbReference>
<proteinExistence type="predicted"/>
<keyword evidence="1 2" id="KW-0456">Lyase</keyword>
<gene>
    <name evidence="2" type="primary">fabZ_5</name>
    <name evidence="2" type="ORF">CA13_45550</name>
</gene>
<dbReference type="AlphaFoldDB" id="A0A5C5Z6Y5"/>
<dbReference type="RefSeq" id="WP_146400019.1">
    <property type="nucleotide sequence ID" value="NZ_SJPJ01000001.1"/>
</dbReference>
<dbReference type="InterPro" id="IPR013114">
    <property type="entry name" value="FabA_FabZ"/>
</dbReference>
<dbReference type="PANTHER" id="PTHR30272">
    <property type="entry name" value="3-HYDROXYACYL-[ACYL-CARRIER-PROTEIN] DEHYDRATASE"/>
    <property type="match status" value="1"/>
</dbReference>
<dbReference type="SUPFAM" id="SSF54637">
    <property type="entry name" value="Thioesterase/thiol ester dehydrase-isomerase"/>
    <property type="match status" value="1"/>
</dbReference>
<evidence type="ECO:0000256" key="1">
    <source>
        <dbReference type="ARBA" id="ARBA00023239"/>
    </source>
</evidence>
<evidence type="ECO:0000313" key="3">
    <source>
        <dbReference type="Proteomes" id="UP000315010"/>
    </source>
</evidence>
<dbReference type="CDD" id="cd01288">
    <property type="entry name" value="FabZ"/>
    <property type="match status" value="1"/>
</dbReference>
<organism evidence="2 3">
    <name type="scientific">Novipirellula herctigrandis</name>
    <dbReference type="NCBI Taxonomy" id="2527986"/>
    <lineage>
        <taxon>Bacteria</taxon>
        <taxon>Pseudomonadati</taxon>
        <taxon>Planctomycetota</taxon>
        <taxon>Planctomycetia</taxon>
        <taxon>Pirellulales</taxon>
        <taxon>Pirellulaceae</taxon>
        <taxon>Novipirellula</taxon>
    </lineage>
</organism>
<sequence length="162" mass="18147">MAYYQHQFDRVEDYLHHRSPYLMVDTIESISENAIVAEKHVKGDEFFFAGHFPGAPIVPGAMMQEMTTQSAGILIAAKFNPMATFDTHDPYANEYALGVLVKVKHARYRGFARPGDSLMIEVQLAEKIGEVFEFTGKVISAGKTISENRFQLTNILSTTLRG</sequence>
<evidence type="ECO:0000313" key="2">
    <source>
        <dbReference type="EMBL" id="TWT83092.1"/>
    </source>
</evidence>
<keyword evidence="3" id="KW-1185">Reference proteome</keyword>
<dbReference type="Proteomes" id="UP000315010">
    <property type="component" value="Unassembled WGS sequence"/>
</dbReference>
<protein>
    <submittedName>
        <fullName evidence="2">3-hydroxyacyl-[acyl-carrier-protein] dehydratase FabZ</fullName>
        <ecNumber evidence="2">4.2.1.59</ecNumber>
    </submittedName>
</protein>
<dbReference type="EMBL" id="SJPJ01000001">
    <property type="protein sequence ID" value="TWT83092.1"/>
    <property type="molecule type" value="Genomic_DNA"/>
</dbReference>